<comment type="similarity">
    <text evidence="10">Belongs to the glycosyltransferase 28 family. MurG subfamily.</text>
</comment>
<name>A0ABU0HSC9_9HYPH</name>
<evidence type="ECO:0000256" key="6">
    <source>
        <dbReference type="ARBA" id="ARBA00022984"/>
    </source>
</evidence>
<feature type="binding site" evidence="10">
    <location>
        <position position="169"/>
    </location>
    <ligand>
        <name>UDP-N-acetyl-alpha-D-glucosamine</name>
        <dbReference type="ChEBI" id="CHEBI:57705"/>
    </ligand>
</feature>
<dbReference type="EMBL" id="JAUSVV010000014">
    <property type="protein sequence ID" value="MDQ0444610.1"/>
    <property type="molecule type" value="Genomic_DNA"/>
</dbReference>
<comment type="subcellular location">
    <subcellularLocation>
        <location evidence="10">Cell membrane</location>
        <topology evidence="10">Peripheral membrane protein</topology>
        <orientation evidence="10">Cytoplasmic side</orientation>
    </subcellularLocation>
</comment>
<evidence type="ECO:0000256" key="4">
    <source>
        <dbReference type="ARBA" id="ARBA00022679"/>
    </source>
</evidence>
<evidence type="ECO:0000256" key="9">
    <source>
        <dbReference type="ARBA" id="ARBA00023316"/>
    </source>
</evidence>
<reference evidence="13 14" key="1">
    <citation type="submission" date="2023-07" db="EMBL/GenBank/DDBJ databases">
        <title>Genomic Encyclopedia of Type Strains, Phase IV (KMG-IV): sequencing the most valuable type-strain genomes for metagenomic binning, comparative biology and taxonomic classification.</title>
        <authorList>
            <person name="Goeker M."/>
        </authorList>
    </citation>
    <scope>NUCLEOTIDE SEQUENCE [LARGE SCALE GENOMIC DNA]</scope>
    <source>
        <strain evidence="13 14">DSM 19562</strain>
    </source>
</reference>
<evidence type="ECO:0000256" key="1">
    <source>
        <dbReference type="ARBA" id="ARBA00022475"/>
    </source>
</evidence>
<comment type="function">
    <text evidence="10">Cell wall formation. Catalyzes the transfer of a GlcNAc subunit on undecaprenyl-pyrophosphoryl-MurNAc-pentapeptide (lipid intermediate I) to form undecaprenyl-pyrophosphoryl-MurNAc-(pentapeptide)GlcNAc (lipid intermediate II).</text>
</comment>
<dbReference type="InterPro" id="IPR007235">
    <property type="entry name" value="Glyco_trans_28_C"/>
</dbReference>
<keyword evidence="14" id="KW-1185">Reference proteome</keyword>
<sequence>MTVFTPTILLCAGGTGGHLFPAESLAHALRERGVRVALATDARVDSIAGDFPASEIVTIRSATPSGRNLLRRATAVVTLGRGFGDAAKAIRRINPAAVVGFGGYPTVPPVLAGQILRVPTILHEQNAVMGRANAFLARGARTIATGFQDVRGIPDKVTARRVHTGNPLRPAVIEAARTPYPALGEGDTFRLLVFGGSQGARIMGEIVPPAIERLPADLRQRLHVTQQVRPEDLTAVQNRYLALGLAGLDAAPFFKDLPARMAASHLVVSRSGASTVSELAAIGRPAILVPLPGALDQDQAANAATLETIGAAIAVKQSAFTPDRLAADLMEMFENPTKLTRAADAARSAGIHDAAERLAQVVVETCVSETTAHP</sequence>
<proteinExistence type="inferred from homology"/>
<feature type="binding site" evidence="10">
    <location>
        <position position="197"/>
    </location>
    <ligand>
        <name>UDP-N-acetyl-alpha-D-glucosamine</name>
        <dbReference type="ChEBI" id="CHEBI:57705"/>
    </ligand>
</feature>
<dbReference type="Pfam" id="PF04101">
    <property type="entry name" value="Glyco_tran_28_C"/>
    <property type="match status" value="1"/>
</dbReference>
<keyword evidence="8 10" id="KW-0131">Cell cycle</keyword>
<dbReference type="Gene3D" id="3.40.50.2000">
    <property type="entry name" value="Glycogen Phosphorylase B"/>
    <property type="match status" value="2"/>
</dbReference>
<gene>
    <name evidence="10" type="primary">murG</name>
    <name evidence="13" type="ORF">QO016_004127</name>
</gene>
<evidence type="ECO:0000313" key="14">
    <source>
        <dbReference type="Proteomes" id="UP001236369"/>
    </source>
</evidence>
<evidence type="ECO:0000256" key="10">
    <source>
        <dbReference type="HAMAP-Rule" id="MF_00033"/>
    </source>
</evidence>
<feature type="domain" description="Glycosyl transferase family 28 C-terminal" evidence="12">
    <location>
        <begin position="191"/>
        <end position="358"/>
    </location>
</feature>
<dbReference type="RefSeq" id="WP_238249450.1">
    <property type="nucleotide sequence ID" value="NZ_BPQX01000030.1"/>
</dbReference>
<comment type="pathway">
    <text evidence="10">Cell wall biogenesis; peptidoglycan biosynthesis.</text>
</comment>
<keyword evidence="6 10" id="KW-0573">Peptidoglycan synthesis</keyword>
<comment type="catalytic activity">
    <reaction evidence="10">
        <text>di-trans,octa-cis-undecaprenyl diphospho-N-acetyl-alpha-D-muramoyl-L-alanyl-D-glutamyl-meso-2,6-diaminopimeloyl-D-alanyl-D-alanine + UDP-N-acetyl-alpha-D-glucosamine = di-trans,octa-cis-undecaprenyl diphospho-[N-acetyl-alpha-D-glucosaminyl-(1-&gt;4)]-N-acetyl-alpha-D-muramoyl-L-alanyl-D-glutamyl-meso-2,6-diaminopimeloyl-D-alanyl-D-alanine + UDP + H(+)</text>
        <dbReference type="Rhea" id="RHEA:31227"/>
        <dbReference type="ChEBI" id="CHEBI:15378"/>
        <dbReference type="ChEBI" id="CHEBI:57705"/>
        <dbReference type="ChEBI" id="CHEBI:58223"/>
        <dbReference type="ChEBI" id="CHEBI:61387"/>
        <dbReference type="ChEBI" id="CHEBI:61388"/>
        <dbReference type="EC" id="2.4.1.227"/>
    </reaction>
</comment>
<evidence type="ECO:0000256" key="5">
    <source>
        <dbReference type="ARBA" id="ARBA00022960"/>
    </source>
</evidence>
<feature type="domain" description="Glycosyltransferase family 28 N-terminal" evidence="11">
    <location>
        <begin position="8"/>
        <end position="144"/>
    </location>
</feature>
<evidence type="ECO:0000313" key="13">
    <source>
        <dbReference type="EMBL" id="MDQ0444610.1"/>
    </source>
</evidence>
<organism evidence="13 14">
    <name type="scientific">Methylobacterium persicinum</name>
    <dbReference type="NCBI Taxonomy" id="374426"/>
    <lineage>
        <taxon>Bacteria</taxon>
        <taxon>Pseudomonadati</taxon>
        <taxon>Pseudomonadota</taxon>
        <taxon>Alphaproteobacteria</taxon>
        <taxon>Hyphomicrobiales</taxon>
        <taxon>Methylobacteriaceae</taxon>
        <taxon>Methylobacterium</taxon>
    </lineage>
</organism>
<feature type="binding site" evidence="10">
    <location>
        <position position="299"/>
    </location>
    <ligand>
        <name>UDP-N-acetyl-alpha-D-glucosamine</name>
        <dbReference type="ChEBI" id="CHEBI:57705"/>
    </ligand>
</feature>
<keyword evidence="2 10" id="KW-0132">Cell division</keyword>
<evidence type="ECO:0000259" key="12">
    <source>
        <dbReference type="Pfam" id="PF04101"/>
    </source>
</evidence>
<evidence type="ECO:0000256" key="8">
    <source>
        <dbReference type="ARBA" id="ARBA00023306"/>
    </source>
</evidence>
<accession>A0ABU0HSC9</accession>
<keyword evidence="4 10" id="KW-0808">Transferase</keyword>
<dbReference type="NCBIfam" id="TIGR01133">
    <property type="entry name" value="murG"/>
    <property type="match status" value="1"/>
</dbReference>
<keyword evidence="3 10" id="KW-0328">Glycosyltransferase</keyword>
<protein>
    <recommendedName>
        <fullName evidence="10">UDP-N-acetylglucosamine--N-acetylmuramyl-(pentapeptide) pyrophosphoryl-undecaprenol N-acetylglucosamine transferase</fullName>
        <ecNumber evidence="10">2.4.1.227</ecNumber>
    </recommendedName>
    <alternativeName>
        <fullName evidence="10">Undecaprenyl-PP-MurNAc-pentapeptide-UDPGlcNAc GlcNAc transferase</fullName>
    </alternativeName>
</protein>
<keyword evidence="5 10" id="KW-0133">Cell shape</keyword>
<dbReference type="PANTHER" id="PTHR21015">
    <property type="entry name" value="UDP-N-ACETYLGLUCOSAMINE--N-ACETYLMURAMYL-(PENTAPEPTIDE) PYROPHOSPHORYL-UNDECAPRENOL N-ACETYLGLUCOSAMINE TRANSFERASE 1"/>
    <property type="match status" value="1"/>
</dbReference>
<feature type="binding site" evidence="10">
    <location>
        <begin position="15"/>
        <end position="17"/>
    </location>
    <ligand>
        <name>UDP-N-acetyl-alpha-D-glucosamine</name>
        <dbReference type="ChEBI" id="CHEBI:57705"/>
    </ligand>
</feature>
<dbReference type="Pfam" id="PF03033">
    <property type="entry name" value="Glyco_transf_28"/>
    <property type="match status" value="1"/>
</dbReference>
<keyword evidence="9 10" id="KW-0961">Cell wall biogenesis/degradation</keyword>
<dbReference type="GO" id="GO:0016757">
    <property type="term" value="F:glycosyltransferase activity"/>
    <property type="evidence" value="ECO:0007669"/>
    <property type="project" value="UniProtKB-KW"/>
</dbReference>
<evidence type="ECO:0000256" key="3">
    <source>
        <dbReference type="ARBA" id="ARBA00022676"/>
    </source>
</evidence>
<keyword evidence="1 10" id="KW-1003">Cell membrane</keyword>
<dbReference type="Proteomes" id="UP001236369">
    <property type="component" value="Unassembled WGS sequence"/>
</dbReference>
<evidence type="ECO:0000256" key="7">
    <source>
        <dbReference type="ARBA" id="ARBA00023136"/>
    </source>
</evidence>
<feature type="binding site" evidence="10">
    <location>
        <position position="126"/>
    </location>
    <ligand>
        <name>UDP-N-acetyl-alpha-D-glucosamine</name>
        <dbReference type="ChEBI" id="CHEBI:57705"/>
    </ligand>
</feature>
<comment type="caution">
    <text evidence="13">The sequence shown here is derived from an EMBL/GenBank/DDBJ whole genome shotgun (WGS) entry which is preliminary data.</text>
</comment>
<dbReference type="InterPro" id="IPR006009">
    <property type="entry name" value="GlcNAc_MurG"/>
</dbReference>
<evidence type="ECO:0000256" key="2">
    <source>
        <dbReference type="ARBA" id="ARBA00022618"/>
    </source>
</evidence>
<keyword evidence="7 10" id="KW-0472">Membrane</keyword>
<comment type="caution">
    <text evidence="10">Lacks conserved residue(s) required for the propagation of feature annotation.</text>
</comment>
<evidence type="ECO:0000259" key="11">
    <source>
        <dbReference type="Pfam" id="PF03033"/>
    </source>
</evidence>
<dbReference type="EC" id="2.4.1.227" evidence="10"/>
<dbReference type="InterPro" id="IPR004276">
    <property type="entry name" value="GlycoTrans_28_N"/>
</dbReference>
<dbReference type="CDD" id="cd03785">
    <property type="entry name" value="GT28_MurG"/>
    <property type="match status" value="1"/>
</dbReference>
<dbReference type="SUPFAM" id="SSF53756">
    <property type="entry name" value="UDP-Glycosyltransferase/glycogen phosphorylase"/>
    <property type="match status" value="1"/>
</dbReference>
<dbReference type="HAMAP" id="MF_00033">
    <property type="entry name" value="MurG"/>
    <property type="match status" value="1"/>
</dbReference>
<dbReference type="PANTHER" id="PTHR21015:SF22">
    <property type="entry name" value="GLYCOSYLTRANSFERASE"/>
    <property type="match status" value="1"/>
</dbReference>